<dbReference type="AlphaFoldDB" id="L0ERV0"/>
<evidence type="ECO:0000256" key="1">
    <source>
        <dbReference type="SAM" id="MobiDB-lite"/>
    </source>
</evidence>
<accession>L0ERV0</accession>
<organism evidence="2 3">
    <name type="scientific">Liberibacter crescens (strain BT-1)</name>
    <dbReference type="NCBI Taxonomy" id="1215343"/>
    <lineage>
        <taxon>Bacteria</taxon>
        <taxon>Pseudomonadati</taxon>
        <taxon>Pseudomonadota</taxon>
        <taxon>Alphaproteobacteria</taxon>
        <taxon>Hyphomicrobiales</taxon>
        <taxon>Rhizobiaceae</taxon>
        <taxon>Liberibacter</taxon>
    </lineage>
</organism>
<protein>
    <submittedName>
        <fullName evidence="2">Uncharacterized protein</fullName>
    </submittedName>
</protein>
<dbReference type="PATRIC" id="fig|1215343.11.peg.240"/>
<sequence>MKSAITLHRLHRYKGTSLVNSHHDTGTGVWGSGEISLFSSFWNEGKEAGLPDECRTHGLRKAGATIAANAGASTTETPKKVRDLKKKRNKINEL</sequence>
<evidence type="ECO:0000313" key="3">
    <source>
        <dbReference type="Proteomes" id="UP000010799"/>
    </source>
</evidence>
<gene>
    <name evidence="2" type="ordered locus">B488_02310</name>
</gene>
<dbReference type="EMBL" id="CP003789">
    <property type="protein sequence ID" value="AGA64224.1"/>
    <property type="molecule type" value="Genomic_DNA"/>
</dbReference>
<feature type="region of interest" description="Disordered" evidence="1">
    <location>
        <begin position="69"/>
        <end position="94"/>
    </location>
</feature>
<dbReference type="HOGENOM" id="CLU_2382665_0_0_5"/>
<evidence type="ECO:0000313" key="2">
    <source>
        <dbReference type="EMBL" id="AGA64224.1"/>
    </source>
</evidence>
<dbReference type="KEGG" id="lcc:B488_02310"/>
<keyword evidence="3" id="KW-1185">Reference proteome</keyword>
<proteinExistence type="predicted"/>
<name>L0ERV0_LIBCB</name>
<dbReference type="Proteomes" id="UP000010799">
    <property type="component" value="Chromosome"/>
</dbReference>
<reference evidence="2 3" key="1">
    <citation type="journal article" date="2012" name="Stand. Genomic Sci.">
        <title>Complete genome sequence of Liberibacter crescens BT-1.</title>
        <authorList>
            <person name="Leonard M.T."/>
            <person name="Fagen J.R."/>
            <person name="Davis-Richardson A.G."/>
            <person name="Davis M.J."/>
            <person name="Triplett E.W."/>
        </authorList>
    </citation>
    <scope>NUCLEOTIDE SEQUENCE [LARGE SCALE GENOMIC DNA]</scope>
    <source>
        <strain evidence="2 3">BT-1</strain>
    </source>
</reference>
<feature type="compositionally biased region" description="Basic residues" evidence="1">
    <location>
        <begin position="82"/>
        <end position="94"/>
    </location>
</feature>